<dbReference type="OrthoDB" id="9800645at2"/>
<dbReference type="Pfam" id="PF07702">
    <property type="entry name" value="UTRA"/>
    <property type="match status" value="1"/>
</dbReference>
<dbReference type="PANTHER" id="PTHR44846:SF1">
    <property type="entry name" value="MANNOSYL-D-GLYCERATE TRANSPORT_METABOLISM SYSTEM REPRESSOR MNGR-RELATED"/>
    <property type="match status" value="1"/>
</dbReference>
<dbReference type="AlphaFoldDB" id="A0A0J9E7X2"/>
<evidence type="ECO:0000313" key="6">
    <source>
        <dbReference type="Proteomes" id="UP000037178"/>
    </source>
</evidence>
<evidence type="ECO:0000259" key="4">
    <source>
        <dbReference type="PROSITE" id="PS50949"/>
    </source>
</evidence>
<keyword evidence="6" id="KW-1185">Reference proteome</keyword>
<dbReference type="GO" id="GO:0003700">
    <property type="term" value="F:DNA-binding transcription factor activity"/>
    <property type="evidence" value="ECO:0007669"/>
    <property type="project" value="InterPro"/>
</dbReference>
<evidence type="ECO:0000313" key="5">
    <source>
        <dbReference type="EMBL" id="KMW58831.1"/>
    </source>
</evidence>
<gene>
    <name evidence="5" type="ORF">AIOL_003812</name>
</gene>
<evidence type="ECO:0000256" key="2">
    <source>
        <dbReference type="ARBA" id="ARBA00023125"/>
    </source>
</evidence>
<dbReference type="Pfam" id="PF00392">
    <property type="entry name" value="GntR"/>
    <property type="match status" value="1"/>
</dbReference>
<keyword evidence="1" id="KW-0805">Transcription regulation</keyword>
<dbReference type="SMART" id="SM00866">
    <property type="entry name" value="UTRA"/>
    <property type="match status" value="1"/>
</dbReference>
<dbReference type="PROSITE" id="PS50949">
    <property type="entry name" value="HTH_GNTR"/>
    <property type="match status" value="1"/>
</dbReference>
<dbReference type="InterPro" id="IPR028978">
    <property type="entry name" value="Chorismate_lyase_/UTRA_dom_sf"/>
</dbReference>
<dbReference type="Proteomes" id="UP000037178">
    <property type="component" value="Unassembled WGS sequence"/>
</dbReference>
<feature type="domain" description="HTH gntR-type" evidence="4">
    <location>
        <begin position="42"/>
        <end position="110"/>
    </location>
</feature>
<dbReference type="InterPro" id="IPR050679">
    <property type="entry name" value="Bact_HTH_transcr_reg"/>
</dbReference>
<dbReference type="PATRIC" id="fig|1675527.3.peg.3992"/>
<dbReference type="SMART" id="SM00345">
    <property type="entry name" value="HTH_GNTR"/>
    <property type="match status" value="1"/>
</dbReference>
<dbReference type="STRING" id="1675527.AIOL_003812"/>
<dbReference type="SUPFAM" id="SSF64288">
    <property type="entry name" value="Chorismate lyase-like"/>
    <property type="match status" value="1"/>
</dbReference>
<dbReference type="InterPro" id="IPR036390">
    <property type="entry name" value="WH_DNA-bd_sf"/>
</dbReference>
<organism evidence="5 6">
    <name type="scientific">Candidatus Rhodobacter oscarellae</name>
    <dbReference type="NCBI Taxonomy" id="1675527"/>
    <lineage>
        <taxon>Bacteria</taxon>
        <taxon>Pseudomonadati</taxon>
        <taxon>Pseudomonadota</taxon>
        <taxon>Alphaproteobacteria</taxon>
        <taxon>Rhodobacterales</taxon>
        <taxon>Rhodobacter group</taxon>
        <taxon>Rhodobacter</taxon>
    </lineage>
</organism>
<dbReference type="SUPFAM" id="SSF46785">
    <property type="entry name" value="Winged helix' DNA-binding domain"/>
    <property type="match status" value="1"/>
</dbReference>
<evidence type="ECO:0000256" key="1">
    <source>
        <dbReference type="ARBA" id="ARBA00023015"/>
    </source>
</evidence>
<comment type="caution">
    <text evidence="5">The sequence shown here is derived from an EMBL/GenBank/DDBJ whole genome shotgun (WGS) entry which is preliminary data.</text>
</comment>
<reference evidence="5 6" key="1">
    <citation type="submission" date="2015-06" db="EMBL/GenBank/DDBJ databases">
        <title>Draft genome sequence of an Alphaproteobacteria species associated to the Mediterranean sponge Oscarella lobularis.</title>
        <authorList>
            <person name="Jourda C."/>
            <person name="Santini S."/>
            <person name="Claverie J.-M."/>
        </authorList>
    </citation>
    <scope>NUCLEOTIDE SEQUENCE [LARGE SCALE GENOMIC DNA]</scope>
    <source>
        <strain evidence="5">IGS</strain>
    </source>
</reference>
<protein>
    <submittedName>
        <fullName evidence="5">Transcriptional regulator, GntR family</fullName>
    </submittedName>
</protein>
<dbReference type="GO" id="GO:0045892">
    <property type="term" value="P:negative regulation of DNA-templated transcription"/>
    <property type="evidence" value="ECO:0007669"/>
    <property type="project" value="TreeGrafter"/>
</dbReference>
<dbReference type="CDD" id="cd07377">
    <property type="entry name" value="WHTH_GntR"/>
    <property type="match status" value="1"/>
</dbReference>
<dbReference type="RefSeq" id="WP_049644391.1">
    <property type="nucleotide sequence ID" value="NZ_LFTY01000002.1"/>
</dbReference>
<dbReference type="Gene3D" id="3.40.1410.10">
    <property type="entry name" value="Chorismate lyase-like"/>
    <property type="match status" value="1"/>
</dbReference>
<dbReference type="InterPro" id="IPR011663">
    <property type="entry name" value="UTRA"/>
</dbReference>
<dbReference type="InterPro" id="IPR000524">
    <property type="entry name" value="Tscrpt_reg_HTH_GntR"/>
</dbReference>
<keyword evidence="3" id="KW-0804">Transcription</keyword>
<dbReference type="Gene3D" id="1.10.10.10">
    <property type="entry name" value="Winged helix-like DNA-binding domain superfamily/Winged helix DNA-binding domain"/>
    <property type="match status" value="1"/>
</dbReference>
<accession>A0A0J9E7X2</accession>
<evidence type="ECO:0000256" key="3">
    <source>
        <dbReference type="ARBA" id="ARBA00023163"/>
    </source>
</evidence>
<dbReference type="InterPro" id="IPR036388">
    <property type="entry name" value="WH-like_DNA-bd_sf"/>
</dbReference>
<dbReference type="PANTHER" id="PTHR44846">
    <property type="entry name" value="MANNOSYL-D-GLYCERATE TRANSPORT/METABOLISM SYSTEM REPRESSOR MNGR-RELATED"/>
    <property type="match status" value="1"/>
</dbReference>
<proteinExistence type="predicted"/>
<name>A0A0J9E7X2_9RHOB</name>
<dbReference type="GO" id="GO:0003677">
    <property type="term" value="F:DNA binding"/>
    <property type="evidence" value="ECO:0007669"/>
    <property type="project" value="UniProtKB-KW"/>
</dbReference>
<dbReference type="EMBL" id="LFTY01000002">
    <property type="protein sequence ID" value="KMW58831.1"/>
    <property type="molecule type" value="Genomic_DNA"/>
</dbReference>
<sequence length="276" mass="30953">MNRISGKRRFAGRPSFEASEGLALENFRRECSHVFLSREAPLPLWEQLYQHLENLILSGKLAVNSRIPPEPILCDLFRVSKPVVRHAISALAAKGLVLKLPRKGMFVAERPKESGFITSNISLFDDMLARGATIDTRTFDFVTCPADAQEQAGLGLLETDQVIRITRVFRIDGQAITHSVMSFPAAALPGFTRDSFRGTSIQGVIRREYGLNIVRADRWLNAEIPPGLVLDRMGIAEKRSMIFIESTGYAETGERLEYYRAYYDSSVARIRLSVSD</sequence>
<keyword evidence="2" id="KW-0238">DNA-binding</keyword>